<organism evidence="1 2">
    <name type="scientific">Entomophthora muscae</name>
    <dbReference type="NCBI Taxonomy" id="34485"/>
    <lineage>
        <taxon>Eukaryota</taxon>
        <taxon>Fungi</taxon>
        <taxon>Fungi incertae sedis</taxon>
        <taxon>Zoopagomycota</taxon>
        <taxon>Entomophthoromycotina</taxon>
        <taxon>Entomophthoromycetes</taxon>
        <taxon>Entomophthorales</taxon>
        <taxon>Entomophthoraceae</taxon>
        <taxon>Entomophthora</taxon>
    </lineage>
</organism>
<dbReference type="EMBL" id="QTSX02007220">
    <property type="protein sequence ID" value="KAJ9049556.1"/>
    <property type="molecule type" value="Genomic_DNA"/>
</dbReference>
<sequence length="235" mass="26241">MHTPKLQYPSTGIDSQTSVEKPKAFDNYCLPNTPFGPVHFTEYPPNPDHKPRTLEDLKWYTCLNAPKEPYQIVCDGKAINIYPLIFNGKYNNPAAYLVPIGPPLTPKSTISTPPTSDATGQNSHLLGVLYLAFTGLIDSTLSVAWPWAVAEKALSYLVKLGPVLWWAMPVPALNPHSPTGAQQYSWYPDRRPPQSSSREEFTQRPALRDPSHSDRVMSWMNVTPTVSTTWKATMS</sequence>
<keyword evidence="2" id="KW-1185">Reference proteome</keyword>
<evidence type="ECO:0000313" key="2">
    <source>
        <dbReference type="Proteomes" id="UP001165960"/>
    </source>
</evidence>
<accession>A0ACC2RHP3</accession>
<evidence type="ECO:0000313" key="1">
    <source>
        <dbReference type="EMBL" id="KAJ9049556.1"/>
    </source>
</evidence>
<name>A0ACC2RHP3_9FUNG</name>
<comment type="caution">
    <text evidence="1">The sequence shown here is derived from an EMBL/GenBank/DDBJ whole genome shotgun (WGS) entry which is preliminary data.</text>
</comment>
<protein>
    <submittedName>
        <fullName evidence="1">Uncharacterized protein</fullName>
    </submittedName>
</protein>
<dbReference type="Proteomes" id="UP001165960">
    <property type="component" value="Unassembled WGS sequence"/>
</dbReference>
<reference evidence="1" key="1">
    <citation type="submission" date="2022-04" db="EMBL/GenBank/DDBJ databases">
        <title>Genome of the entomopathogenic fungus Entomophthora muscae.</title>
        <authorList>
            <person name="Elya C."/>
            <person name="Lovett B.R."/>
            <person name="Lee E."/>
            <person name="Macias A.M."/>
            <person name="Hajek A.E."/>
            <person name="De Bivort B.L."/>
            <person name="Kasson M.T."/>
            <person name="De Fine Licht H.H."/>
            <person name="Stajich J.E."/>
        </authorList>
    </citation>
    <scope>NUCLEOTIDE SEQUENCE</scope>
    <source>
        <strain evidence="1">Berkeley</strain>
    </source>
</reference>
<proteinExistence type="predicted"/>
<gene>
    <name evidence="1" type="ORF">DSO57_1023242</name>
</gene>